<organism evidence="1 2">
    <name type="scientific">Pyricularia oryzae</name>
    <name type="common">Rice blast fungus</name>
    <name type="synonym">Magnaporthe oryzae</name>
    <dbReference type="NCBI Taxonomy" id="318829"/>
    <lineage>
        <taxon>Eukaryota</taxon>
        <taxon>Fungi</taxon>
        <taxon>Dikarya</taxon>
        <taxon>Ascomycota</taxon>
        <taxon>Pezizomycotina</taxon>
        <taxon>Sordariomycetes</taxon>
        <taxon>Sordariomycetidae</taxon>
        <taxon>Magnaporthales</taxon>
        <taxon>Pyriculariaceae</taxon>
        <taxon>Pyricularia</taxon>
    </lineage>
</organism>
<dbReference type="Proteomes" id="UP000294847">
    <property type="component" value="Chromosome 2"/>
</dbReference>
<gene>
    <name evidence="1" type="ORF">PoMZ_00084</name>
</gene>
<accession>A0A4P7N5F4</accession>
<evidence type="ECO:0000313" key="1">
    <source>
        <dbReference type="EMBL" id="QBZ55190.1"/>
    </source>
</evidence>
<evidence type="ECO:0000313" key="2">
    <source>
        <dbReference type="Proteomes" id="UP000294847"/>
    </source>
</evidence>
<dbReference type="EMBL" id="CP034205">
    <property type="protein sequence ID" value="QBZ55190.1"/>
    <property type="molecule type" value="Genomic_DNA"/>
</dbReference>
<name>A0A4P7N5F4_PYROR</name>
<dbReference type="AlphaFoldDB" id="A0A4P7N5F4"/>
<protein>
    <submittedName>
        <fullName evidence="1">Uncharacterized protein</fullName>
    </submittedName>
</protein>
<reference evidence="1 2" key="1">
    <citation type="journal article" date="2019" name="Mol. Biol. Evol.">
        <title>Blast fungal genomes show frequent chromosomal changes, gene gains and losses, and effector gene turnover.</title>
        <authorList>
            <person name="Gomez Luciano L.B."/>
            <person name="Jason Tsai I."/>
            <person name="Chuma I."/>
            <person name="Tosa Y."/>
            <person name="Chen Y.H."/>
            <person name="Li J.Y."/>
            <person name="Li M.Y."/>
            <person name="Jade Lu M.Y."/>
            <person name="Nakayashiki H."/>
            <person name="Li W.H."/>
        </authorList>
    </citation>
    <scope>NUCLEOTIDE SEQUENCE [LARGE SCALE GENOMIC DNA]</scope>
    <source>
        <strain evidence="1">MZ5-1-6</strain>
    </source>
</reference>
<proteinExistence type="predicted"/>
<sequence>MHREGYMETIAFGPVNLVWGNETHKGCEELIRYANDDMVFRFVHRSVYDFLTDTKEGTRLLERCQLSIEDIHEKLTEVSNLRFSTRPDDAREKLVDALATRFEYWTDRIVLLHGRIHPADRVQFHEDTFSMVTPLSITLADGVNAFYEDTYKQRHTGVVQTSRPAWTYFLARCQFFLDGECSIHDEILLWIGHPDSETFLGSYIDHRYGLYGMENQDTIAICVLSFPIALVLRYILQALKCWEPTSWVKDLPAFASLEKVAISQDGIASQHKTAESPFQSLILVNKRIHDLHEVERYYEGCMERSFTKVTDQTDQVILRDLIVGFLKDPKSVLDRRKHQQLINQLAEADGRCDETPVKLEQHLVKAGYLRVGLAGLD</sequence>